<feature type="region of interest" description="Disordered" evidence="1">
    <location>
        <begin position="1"/>
        <end position="40"/>
    </location>
</feature>
<organism evidence="2 3">
    <name type="scientific">Dokdonella soli</name>
    <dbReference type="NCBI Taxonomy" id="529810"/>
    <lineage>
        <taxon>Bacteria</taxon>
        <taxon>Pseudomonadati</taxon>
        <taxon>Pseudomonadota</taxon>
        <taxon>Gammaproteobacteria</taxon>
        <taxon>Lysobacterales</taxon>
        <taxon>Rhodanobacteraceae</taxon>
        <taxon>Dokdonella</taxon>
    </lineage>
</organism>
<dbReference type="EMBL" id="BAAAEU010000004">
    <property type="protein sequence ID" value="GAA0708468.1"/>
    <property type="molecule type" value="Genomic_DNA"/>
</dbReference>
<protein>
    <submittedName>
        <fullName evidence="2">Uncharacterized protein</fullName>
    </submittedName>
</protein>
<comment type="caution">
    <text evidence="2">The sequence shown here is derived from an EMBL/GenBank/DDBJ whole genome shotgun (WGS) entry which is preliminary data.</text>
</comment>
<accession>A0ABN1IDY1</accession>
<evidence type="ECO:0000313" key="2">
    <source>
        <dbReference type="EMBL" id="GAA0708468.1"/>
    </source>
</evidence>
<dbReference type="Proteomes" id="UP001501523">
    <property type="component" value="Unassembled WGS sequence"/>
</dbReference>
<feature type="compositionally biased region" description="Basic and acidic residues" evidence="1">
    <location>
        <begin position="22"/>
        <end position="40"/>
    </location>
</feature>
<reference evidence="2 3" key="1">
    <citation type="journal article" date="2019" name="Int. J. Syst. Evol. Microbiol.">
        <title>The Global Catalogue of Microorganisms (GCM) 10K type strain sequencing project: providing services to taxonomists for standard genome sequencing and annotation.</title>
        <authorList>
            <consortium name="The Broad Institute Genomics Platform"/>
            <consortium name="The Broad Institute Genome Sequencing Center for Infectious Disease"/>
            <person name="Wu L."/>
            <person name="Ma J."/>
        </authorList>
    </citation>
    <scope>NUCLEOTIDE SEQUENCE [LARGE SCALE GENOMIC DNA]</scope>
    <source>
        <strain evidence="2 3">JCM 15421</strain>
    </source>
</reference>
<evidence type="ECO:0000313" key="3">
    <source>
        <dbReference type="Proteomes" id="UP001501523"/>
    </source>
</evidence>
<proteinExistence type="predicted"/>
<name>A0ABN1IDY1_9GAMM</name>
<evidence type="ECO:0000256" key="1">
    <source>
        <dbReference type="SAM" id="MobiDB-lite"/>
    </source>
</evidence>
<gene>
    <name evidence="2" type="ORF">GCM10009105_08080</name>
</gene>
<sequence length="129" mass="14389">MKFDSEDAVSVLQLSNEATQLHAEDPRTTRSENQMHTRMRKDFPRLRRLANELPFLKPEMFNPSGQLGWRQEARMTVGPRRGRVSQDSAALPEGRGVAWTGLALSTGVEVSDFSNHSHDSCRVIVGPGS</sequence>
<keyword evidence="3" id="KW-1185">Reference proteome</keyword>